<evidence type="ECO:0000256" key="3">
    <source>
        <dbReference type="ARBA" id="ARBA00023235"/>
    </source>
</evidence>
<dbReference type="GO" id="GO:0030632">
    <property type="term" value="P:D-alanine biosynthetic process"/>
    <property type="evidence" value="ECO:0007669"/>
    <property type="project" value="TreeGrafter"/>
</dbReference>
<feature type="modified residue" description="N6-(pyridoxal phosphate)lysine" evidence="4">
    <location>
        <position position="40"/>
    </location>
</feature>
<sequence length="141" mass="14985">MVIGRHRNTRAIISLEAIKHNVATQISKLKDGQSLFAVVKANAYGHGMIPVAKAAKEAGANGFCVAIIDEGIALRESGIKDPILILGVNPASEAVCMAKHDLSVAVGTLEFLTEAQKLLQEEKQSLKIHLALDTGMGRIGF</sequence>
<organism evidence="6 7">
    <name type="scientific">Ligilactobacillus salivarius</name>
    <dbReference type="NCBI Taxonomy" id="1624"/>
    <lineage>
        <taxon>Bacteria</taxon>
        <taxon>Bacillati</taxon>
        <taxon>Bacillota</taxon>
        <taxon>Bacilli</taxon>
        <taxon>Lactobacillales</taxon>
        <taxon>Lactobacillaceae</taxon>
        <taxon>Ligilactobacillus</taxon>
    </lineage>
</organism>
<dbReference type="PROSITE" id="PS00395">
    <property type="entry name" value="ALANINE_RACEMASE"/>
    <property type="match status" value="1"/>
</dbReference>
<dbReference type="SUPFAM" id="SSF51419">
    <property type="entry name" value="PLP-binding barrel"/>
    <property type="match status" value="1"/>
</dbReference>
<name>A0A7X2MGV3_9LACO</name>
<dbReference type="PANTHER" id="PTHR30511:SF0">
    <property type="entry name" value="ALANINE RACEMASE, CATABOLIC-RELATED"/>
    <property type="match status" value="1"/>
</dbReference>
<comment type="caution">
    <text evidence="6">The sequence shown here is derived from an EMBL/GenBank/DDBJ whole genome shotgun (WGS) entry which is preliminary data.</text>
</comment>
<evidence type="ECO:0000259" key="5">
    <source>
        <dbReference type="Pfam" id="PF01168"/>
    </source>
</evidence>
<protein>
    <submittedName>
        <fullName evidence="6">Alanine racemase</fullName>
    </submittedName>
</protein>
<dbReference type="InterPro" id="IPR029066">
    <property type="entry name" value="PLP-binding_barrel"/>
</dbReference>
<dbReference type="GO" id="GO:0005829">
    <property type="term" value="C:cytosol"/>
    <property type="evidence" value="ECO:0007669"/>
    <property type="project" value="TreeGrafter"/>
</dbReference>
<reference evidence="6 7" key="1">
    <citation type="submission" date="2019-11" db="EMBL/GenBank/DDBJ databases">
        <title>Draft Genome Sequence of Plant Growth-Promoting Rhizosphere-Associated Bacteria.</title>
        <authorList>
            <person name="Vasilyev I.Y."/>
            <person name="Radchenko V."/>
            <person name="Ilnitskaya E.V."/>
        </authorList>
    </citation>
    <scope>NUCLEOTIDE SEQUENCE [LARGE SCALE GENOMIC DNA]</scope>
    <source>
        <strain evidence="6 7">VRA_01-1sq_f</strain>
    </source>
</reference>
<dbReference type="InterPro" id="IPR000821">
    <property type="entry name" value="Ala_racemase"/>
</dbReference>
<evidence type="ECO:0000256" key="2">
    <source>
        <dbReference type="ARBA" id="ARBA00022898"/>
    </source>
</evidence>
<evidence type="ECO:0000256" key="1">
    <source>
        <dbReference type="ARBA" id="ARBA00001933"/>
    </source>
</evidence>
<accession>A0A7X2MGV3</accession>
<evidence type="ECO:0000313" key="7">
    <source>
        <dbReference type="Proteomes" id="UP000467635"/>
    </source>
</evidence>
<evidence type="ECO:0000256" key="4">
    <source>
        <dbReference type="PIRSR" id="PIRSR600821-50"/>
    </source>
</evidence>
<dbReference type="PRINTS" id="PR00992">
    <property type="entry name" value="ALARACEMASE"/>
</dbReference>
<dbReference type="GO" id="GO:0008784">
    <property type="term" value="F:alanine racemase activity"/>
    <property type="evidence" value="ECO:0007669"/>
    <property type="project" value="InterPro"/>
</dbReference>
<dbReference type="Proteomes" id="UP000467635">
    <property type="component" value="Unassembled WGS sequence"/>
</dbReference>
<comment type="cofactor">
    <cofactor evidence="1 4">
        <name>pyridoxal 5'-phosphate</name>
        <dbReference type="ChEBI" id="CHEBI:597326"/>
    </cofactor>
</comment>
<dbReference type="AlphaFoldDB" id="A0A7X2MGV3"/>
<dbReference type="EMBL" id="WKKX01000658">
    <property type="protein sequence ID" value="MSE09169.1"/>
    <property type="molecule type" value="Genomic_DNA"/>
</dbReference>
<feature type="non-terminal residue" evidence="6">
    <location>
        <position position="141"/>
    </location>
</feature>
<keyword evidence="2 4" id="KW-0663">Pyridoxal phosphate</keyword>
<feature type="domain" description="Alanine racemase N-terminal" evidence="5">
    <location>
        <begin position="13"/>
        <end position="141"/>
    </location>
</feature>
<gene>
    <name evidence="6" type="ORF">GKC33_10855</name>
</gene>
<dbReference type="PANTHER" id="PTHR30511">
    <property type="entry name" value="ALANINE RACEMASE"/>
    <property type="match status" value="1"/>
</dbReference>
<dbReference type="InterPro" id="IPR020622">
    <property type="entry name" value="Ala_racemase_pyridoxalP-BS"/>
</dbReference>
<evidence type="ECO:0000313" key="6">
    <source>
        <dbReference type="EMBL" id="MSE09169.1"/>
    </source>
</evidence>
<dbReference type="InterPro" id="IPR001608">
    <property type="entry name" value="Ala_racemase_N"/>
</dbReference>
<proteinExistence type="predicted"/>
<dbReference type="Pfam" id="PF01168">
    <property type="entry name" value="Ala_racemase_N"/>
    <property type="match status" value="1"/>
</dbReference>
<dbReference type="Gene3D" id="3.20.20.10">
    <property type="entry name" value="Alanine racemase"/>
    <property type="match status" value="1"/>
</dbReference>
<keyword evidence="3" id="KW-0413">Isomerase</keyword>
<dbReference type="GO" id="GO:0030170">
    <property type="term" value="F:pyridoxal phosphate binding"/>
    <property type="evidence" value="ECO:0007669"/>
    <property type="project" value="TreeGrafter"/>
</dbReference>
<dbReference type="GO" id="GO:0009252">
    <property type="term" value="P:peptidoglycan biosynthetic process"/>
    <property type="evidence" value="ECO:0007669"/>
    <property type="project" value="TreeGrafter"/>
</dbReference>